<keyword evidence="3" id="KW-0378">Hydrolase</keyword>
<organism evidence="6 7">
    <name type="scientific">Corynebacterium suicordis DSM 45110</name>
    <dbReference type="NCBI Taxonomy" id="1121369"/>
    <lineage>
        <taxon>Bacteria</taxon>
        <taxon>Bacillati</taxon>
        <taxon>Actinomycetota</taxon>
        <taxon>Actinomycetes</taxon>
        <taxon>Mycobacteriales</taxon>
        <taxon>Corynebacteriaceae</taxon>
        <taxon>Corynebacterium</taxon>
    </lineage>
</organism>
<evidence type="ECO:0000259" key="5">
    <source>
        <dbReference type="SMART" id="SM00226"/>
    </source>
</evidence>
<evidence type="ECO:0000256" key="2">
    <source>
        <dbReference type="ARBA" id="ARBA00013064"/>
    </source>
</evidence>
<dbReference type="CDD" id="cd16343">
    <property type="entry name" value="LMWPTP"/>
    <property type="match status" value="1"/>
</dbReference>
<dbReference type="Pfam" id="PF01451">
    <property type="entry name" value="LMWPc"/>
    <property type="match status" value="1"/>
</dbReference>
<proteinExistence type="inferred from homology"/>
<dbReference type="RefSeq" id="WP_194556762.1">
    <property type="nucleotide sequence ID" value="NZ_JADKMY010000002.1"/>
</dbReference>
<dbReference type="InterPro" id="IPR050438">
    <property type="entry name" value="LMW_PTPase"/>
</dbReference>
<dbReference type="EMBL" id="JADKMY010000002">
    <property type="protein sequence ID" value="MBF4553872.1"/>
    <property type="molecule type" value="Genomic_DNA"/>
</dbReference>
<comment type="caution">
    <text evidence="6">The sequence shown here is derived from an EMBL/GenBank/DDBJ whole genome shotgun (WGS) entry which is preliminary data.</text>
</comment>
<dbReference type="Gene3D" id="3.40.50.2300">
    <property type="match status" value="1"/>
</dbReference>
<name>A0ABR9ZMN0_9CORY</name>
<keyword evidence="7" id="KW-1185">Reference proteome</keyword>
<dbReference type="EC" id="3.1.3.48" evidence="2"/>
<feature type="domain" description="Phosphotyrosine protein phosphatase I" evidence="5">
    <location>
        <begin position="7"/>
        <end position="164"/>
    </location>
</feature>
<comment type="similarity">
    <text evidence="1">Belongs to the low molecular weight phosphotyrosine protein phosphatase family.</text>
</comment>
<evidence type="ECO:0000256" key="3">
    <source>
        <dbReference type="ARBA" id="ARBA00022801"/>
    </source>
</evidence>
<dbReference type="InterPro" id="IPR017867">
    <property type="entry name" value="Tyr_phospatase_low_mol_wt"/>
</dbReference>
<dbReference type="PANTHER" id="PTHR11717">
    <property type="entry name" value="LOW MOLECULAR WEIGHT PROTEIN TYROSINE PHOSPHATASE"/>
    <property type="match status" value="1"/>
</dbReference>
<dbReference type="PANTHER" id="PTHR11717:SF7">
    <property type="entry name" value="LOW MOLECULAR WEIGHT PHOSPHOTYROSINE PROTEIN PHOSPHATASE"/>
    <property type="match status" value="1"/>
</dbReference>
<accession>A0ABR9ZMN0</accession>
<dbReference type="PRINTS" id="PR00719">
    <property type="entry name" value="LMWPTPASE"/>
</dbReference>
<dbReference type="SMART" id="SM00226">
    <property type="entry name" value="LMWPc"/>
    <property type="match status" value="1"/>
</dbReference>
<reference evidence="6 7" key="1">
    <citation type="submission" date="2020-10" db="EMBL/GenBank/DDBJ databases">
        <title>Novel species in genus Corynebacterium.</title>
        <authorList>
            <person name="Zhang G."/>
        </authorList>
    </citation>
    <scope>NUCLEOTIDE SEQUENCE [LARGE SCALE GENOMIC DNA]</scope>
    <source>
        <strain evidence="6 7">DSM 45110</strain>
    </source>
</reference>
<gene>
    <name evidence="6" type="ORF">IRY30_07235</name>
</gene>
<evidence type="ECO:0000256" key="4">
    <source>
        <dbReference type="ARBA" id="ARBA00022912"/>
    </source>
</evidence>
<dbReference type="InterPro" id="IPR036196">
    <property type="entry name" value="Ptyr_pPase_sf"/>
</dbReference>
<evidence type="ECO:0000256" key="1">
    <source>
        <dbReference type="ARBA" id="ARBA00011063"/>
    </source>
</evidence>
<protein>
    <recommendedName>
        <fullName evidence="2">protein-tyrosine-phosphatase</fullName>
        <ecNumber evidence="2">3.1.3.48</ecNumber>
    </recommendedName>
</protein>
<sequence length="169" mass="18253">MAEQDISKITVVCTGNICRSPMGDVMLNQAAKEAGLSVTINSCGLRDYHVGESADERAIAELKNQGFDGSQHVAAEFGPEHEDADVFLAMDRGHVDGLKELGVDADRIHLFRAFDADSFNPQDDPQGLRSENAPEVADPYYEDEAAFTEAATQIKAAVPGVLRELLSES</sequence>
<dbReference type="Proteomes" id="UP000635902">
    <property type="component" value="Unassembled WGS sequence"/>
</dbReference>
<evidence type="ECO:0000313" key="6">
    <source>
        <dbReference type="EMBL" id="MBF4553872.1"/>
    </source>
</evidence>
<dbReference type="InterPro" id="IPR023485">
    <property type="entry name" value="Ptyr_pPase"/>
</dbReference>
<keyword evidence="4" id="KW-0904">Protein phosphatase</keyword>
<dbReference type="SUPFAM" id="SSF52788">
    <property type="entry name" value="Phosphotyrosine protein phosphatases I"/>
    <property type="match status" value="1"/>
</dbReference>
<evidence type="ECO:0000313" key="7">
    <source>
        <dbReference type="Proteomes" id="UP000635902"/>
    </source>
</evidence>